<dbReference type="PRINTS" id="PR00449">
    <property type="entry name" value="RASTRNSFRMNG"/>
</dbReference>
<dbReference type="GO" id="GO:0005764">
    <property type="term" value="C:lysosome"/>
    <property type="evidence" value="ECO:0007669"/>
    <property type="project" value="TreeGrafter"/>
</dbReference>
<evidence type="ECO:0000256" key="2">
    <source>
        <dbReference type="ARBA" id="ARBA00022741"/>
    </source>
</evidence>
<dbReference type="GO" id="GO:0045335">
    <property type="term" value="C:phagocytic vesicle"/>
    <property type="evidence" value="ECO:0007669"/>
    <property type="project" value="TreeGrafter"/>
</dbReference>
<dbReference type="SMART" id="SM00173">
    <property type="entry name" value="RAS"/>
    <property type="match status" value="1"/>
</dbReference>
<dbReference type="NCBIfam" id="TIGR00231">
    <property type="entry name" value="small_GTP"/>
    <property type="match status" value="1"/>
</dbReference>
<dbReference type="PANTHER" id="PTHR47981:SF39">
    <property type="entry name" value="RAS-RELATED PROTEIN RAB"/>
    <property type="match status" value="1"/>
</dbReference>
<dbReference type="SMART" id="SM00175">
    <property type="entry name" value="RAB"/>
    <property type="match status" value="1"/>
</dbReference>
<keyword evidence="2" id="KW-0547">Nucleotide-binding</keyword>
<dbReference type="PROSITE" id="PS51421">
    <property type="entry name" value="RAS"/>
    <property type="match status" value="1"/>
</dbReference>
<dbReference type="GO" id="GO:0003924">
    <property type="term" value="F:GTPase activity"/>
    <property type="evidence" value="ECO:0007669"/>
    <property type="project" value="InterPro"/>
</dbReference>
<evidence type="ECO:0000313" key="5">
    <source>
        <dbReference type="Proteomes" id="UP000580250"/>
    </source>
</evidence>
<comment type="similarity">
    <text evidence="1">Belongs to the small GTPase superfamily. Rab family.</text>
</comment>
<dbReference type="PANTHER" id="PTHR47981">
    <property type="entry name" value="RAB FAMILY"/>
    <property type="match status" value="1"/>
</dbReference>
<dbReference type="GO" id="GO:0090385">
    <property type="term" value="P:phagosome-lysosome fusion"/>
    <property type="evidence" value="ECO:0007669"/>
    <property type="project" value="TreeGrafter"/>
</dbReference>
<dbReference type="PROSITE" id="PS51417">
    <property type="entry name" value="ARF"/>
    <property type="match status" value="1"/>
</dbReference>
<dbReference type="GO" id="GO:0005770">
    <property type="term" value="C:late endosome"/>
    <property type="evidence" value="ECO:0007669"/>
    <property type="project" value="TreeGrafter"/>
</dbReference>
<dbReference type="SMART" id="SM00174">
    <property type="entry name" value="RHO"/>
    <property type="match status" value="1"/>
</dbReference>
<dbReference type="GO" id="GO:0008333">
    <property type="term" value="P:endosome to lysosome transport"/>
    <property type="evidence" value="ECO:0007669"/>
    <property type="project" value="TreeGrafter"/>
</dbReference>
<dbReference type="OrthoDB" id="1436450at2759"/>
<evidence type="ECO:0000256" key="1">
    <source>
        <dbReference type="ARBA" id="ARBA00006270"/>
    </source>
</evidence>
<sequence length="234" mass="26640">MASIQSLTSSSTQQQRECLYKVLVIGDMGTGKTSLIQRYIHDSFPSLYKPTIGVDFATKLIQYEDTLIRLQFWDISGQERFANMTRVYYRDSHGAFIVYDCSSKRKDETFSGALRWKKDLDSKLLLDNGQPIPAILLANKSDLENTLTTQQLQGQVKKGKFASGFKISVKNGDGIDTALNSLLMSIVSNERHSLYLIPMIQRDQEVRNLASEEEENIDKKNQRRIRRLTDGICC</sequence>
<dbReference type="PROSITE" id="PS51419">
    <property type="entry name" value="RAB"/>
    <property type="match status" value="1"/>
</dbReference>
<dbReference type="Proteomes" id="UP000580250">
    <property type="component" value="Unassembled WGS sequence"/>
</dbReference>
<keyword evidence="3" id="KW-0342">GTP-binding</keyword>
<dbReference type="FunFam" id="3.40.50.300:FF:001447">
    <property type="entry name" value="Ras-related protein Rab-1B"/>
    <property type="match status" value="1"/>
</dbReference>
<name>A0A6V7XIE5_MELEN</name>
<evidence type="ECO:0000256" key="3">
    <source>
        <dbReference type="ARBA" id="ARBA00023134"/>
    </source>
</evidence>
<dbReference type="Gene3D" id="3.40.50.300">
    <property type="entry name" value="P-loop containing nucleotide triphosphate hydrolases"/>
    <property type="match status" value="1"/>
</dbReference>
<dbReference type="Pfam" id="PF00071">
    <property type="entry name" value="Ras"/>
    <property type="match status" value="1"/>
</dbReference>
<dbReference type="SMART" id="SM00176">
    <property type="entry name" value="RAN"/>
    <property type="match status" value="1"/>
</dbReference>
<proteinExistence type="inferred from homology"/>
<gene>
    <name evidence="4" type="ORF">MENT_LOCUS52503</name>
</gene>
<dbReference type="InterPro" id="IPR005225">
    <property type="entry name" value="Small_GTP-bd"/>
</dbReference>
<dbReference type="AlphaFoldDB" id="A0A6V7XIE5"/>
<dbReference type="EMBL" id="CAJEWN010001651">
    <property type="protein sequence ID" value="CAD2199134.1"/>
    <property type="molecule type" value="Genomic_DNA"/>
</dbReference>
<dbReference type="InterPro" id="IPR001806">
    <property type="entry name" value="Small_GTPase"/>
</dbReference>
<evidence type="ECO:0000313" key="4">
    <source>
        <dbReference type="EMBL" id="CAD2199134.1"/>
    </source>
</evidence>
<dbReference type="GO" id="GO:0005525">
    <property type="term" value="F:GTP binding"/>
    <property type="evidence" value="ECO:0007669"/>
    <property type="project" value="UniProtKB-KW"/>
</dbReference>
<dbReference type="SUPFAM" id="SSF52540">
    <property type="entry name" value="P-loop containing nucleoside triphosphate hydrolases"/>
    <property type="match status" value="1"/>
</dbReference>
<dbReference type="InterPro" id="IPR027417">
    <property type="entry name" value="P-loop_NTPase"/>
</dbReference>
<organism evidence="4 5">
    <name type="scientific">Meloidogyne enterolobii</name>
    <name type="common">Root-knot nematode worm</name>
    <name type="synonym">Meloidogyne mayaguensis</name>
    <dbReference type="NCBI Taxonomy" id="390850"/>
    <lineage>
        <taxon>Eukaryota</taxon>
        <taxon>Metazoa</taxon>
        <taxon>Ecdysozoa</taxon>
        <taxon>Nematoda</taxon>
        <taxon>Chromadorea</taxon>
        <taxon>Rhabditida</taxon>
        <taxon>Tylenchina</taxon>
        <taxon>Tylenchomorpha</taxon>
        <taxon>Tylenchoidea</taxon>
        <taxon>Meloidogynidae</taxon>
        <taxon>Meloidogyninae</taxon>
        <taxon>Meloidogyne</taxon>
    </lineage>
</organism>
<protein>
    <submittedName>
        <fullName evidence="4">Uncharacterized protein</fullName>
    </submittedName>
</protein>
<reference evidence="4 5" key="1">
    <citation type="submission" date="2020-08" db="EMBL/GenBank/DDBJ databases">
        <authorList>
            <person name="Koutsovoulos G."/>
            <person name="Danchin GJ E."/>
        </authorList>
    </citation>
    <scope>NUCLEOTIDE SEQUENCE [LARGE SCALE GENOMIC DNA]</scope>
</reference>
<accession>A0A6V7XIE5</accession>
<comment type="caution">
    <text evidence="4">The sequence shown here is derived from an EMBL/GenBank/DDBJ whole genome shotgun (WGS) entry which is preliminary data.</text>
</comment>